<dbReference type="EMBL" id="CM023477">
    <property type="protein sequence ID" value="KAH7937108.1"/>
    <property type="molecule type" value="Genomic_DNA"/>
</dbReference>
<comment type="caution">
    <text evidence="1">The sequence shown here is derived from an EMBL/GenBank/DDBJ whole genome shotgun (WGS) entry which is preliminary data.</text>
</comment>
<gene>
    <name evidence="1" type="ORF">HPB49_007929</name>
</gene>
<keyword evidence="2" id="KW-1185">Reference proteome</keyword>
<organism evidence="1 2">
    <name type="scientific">Dermacentor silvarum</name>
    <name type="common">Tick</name>
    <dbReference type="NCBI Taxonomy" id="543639"/>
    <lineage>
        <taxon>Eukaryota</taxon>
        <taxon>Metazoa</taxon>
        <taxon>Ecdysozoa</taxon>
        <taxon>Arthropoda</taxon>
        <taxon>Chelicerata</taxon>
        <taxon>Arachnida</taxon>
        <taxon>Acari</taxon>
        <taxon>Parasitiformes</taxon>
        <taxon>Ixodida</taxon>
        <taxon>Ixodoidea</taxon>
        <taxon>Ixodidae</taxon>
        <taxon>Rhipicephalinae</taxon>
        <taxon>Dermacentor</taxon>
    </lineage>
</organism>
<sequence length="114" mass="13081">MFWFSGSQKAEAASESPPPPSFWWTQTNLFTGPLVEAYEQLDTWCFGSDEFERTVAKTLLVILSINVVLIVYVWRRHGERIADQFLNVASSSQLEEFQKEASSLELPEEHSPRI</sequence>
<accession>A0ACB8C853</accession>
<protein>
    <submittedName>
        <fullName evidence="1">Uncharacterized protein</fullName>
    </submittedName>
</protein>
<evidence type="ECO:0000313" key="2">
    <source>
        <dbReference type="Proteomes" id="UP000821865"/>
    </source>
</evidence>
<proteinExistence type="predicted"/>
<dbReference type="Proteomes" id="UP000821865">
    <property type="component" value="Chromosome 8"/>
</dbReference>
<name>A0ACB8C853_DERSI</name>
<reference evidence="1" key="1">
    <citation type="submission" date="2020-05" db="EMBL/GenBank/DDBJ databases">
        <title>Large-scale comparative analyses of tick genomes elucidate their genetic diversity and vector capacities.</title>
        <authorList>
            <person name="Jia N."/>
            <person name="Wang J."/>
            <person name="Shi W."/>
            <person name="Du L."/>
            <person name="Sun Y."/>
            <person name="Zhan W."/>
            <person name="Jiang J."/>
            <person name="Wang Q."/>
            <person name="Zhang B."/>
            <person name="Ji P."/>
            <person name="Sakyi L.B."/>
            <person name="Cui X."/>
            <person name="Yuan T."/>
            <person name="Jiang B."/>
            <person name="Yang W."/>
            <person name="Lam T.T.-Y."/>
            <person name="Chang Q."/>
            <person name="Ding S."/>
            <person name="Wang X."/>
            <person name="Zhu J."/>
            <person name="Ruan X."/>
            <person name="Zhao L."/>
            <person name="Wei J."/>
            <person name="Que T."/>
            <person name="Du C."/>
            <person name="Cheng J."/>
            <person name="Dai P."/>
            <person name="Han X."/>
            <person name="Huang E."/>
            <person name="Gao Y."/>
            <person name="Liu J."/>
            <person name="Shao H."/>
            <person name="Ye R."/>
            <person name="Li L."/>
            <person name="Wei W."/>
            <person name="Wang X."/>
            <person name="Wang C."/>
            <person name="Yang T."/>
            <person name="Huo Q."/>
            <person name="Li W."/>
            <person name="Guo W."/>
            <person name="Chen H."/>
            <person name="Zhou L."/>
            <person name="Ni X."/>
            <person name="Tian J."/>
            <person name="Zhou Y."/>
            <person name="Sheng Y."/>
            <person name="Liu T."/>
            <person name="Pan Y."/>
            <person name="Xia L."/>
            <person name="Li J."/>
            <person name="Zhao F."/>
            <person name="Cao W."/>
        </authorList>
    </citation>
    <scope>NUCLEOTIDE SEQUENCE</scope>
    <source>
        <strain evidence="1">Dsil-2018</strain>
    </source>
</reference>
<evidence type="ECO:0000313" key="1">
    <source>
        <dbReference type="EMBL" id="KAH7937108.1"/>
    </source>
</evidence>